<proteinExistence type="predicted"/>
<gene>
    <name evidence="1" type="ORF">PS723_05877</name>
</gene>
<evidence type="ECO:0000313" key="2">
    <source>
        <dbReference type="Proteomes" id="UP000379480"/>
    </source>
</evidence>
<name>A0A5E7FPW3_PSEFL</name>
<protein>
    <submittedName>
        <fullName evidence="1">Uncharacterized protein</fullName>
    </submittedName>
</protein>
<dbReference type="AlphaFoldDB" id="A0A5E7FPW3"/>
<reference evidence="1 2" key="1">
    <citation type="submission" date="2019-09" db="EMBL/GenBank/DDBJ databases">
        <authorList>
            <person name="Chandra G."/>
            <person name="Truman W A."/>
        </authorList>
    </citation>
    <scope>NUCLEOTIDE SEQUENCE [LARGE SCALE GENOMIC DNA]</scope>
    <source>
        <strain evidence="1">PS723</strain>
    </source>
</reference>
<dbReference type="Proteomes" id="UP000379480">
    <property type="component" value="Unassembled WGS sequence"/>
</dbReference>
<organism evidence="1 2">
    <name type="scientific">Pseudomonas fluorescens</name>
    <dbReference type="NCBI Taxonomy" id="294"/>
    <lineage>
        <taxon>Bacteria</taxon>
        <taxon>Pseudomonadati</taxon>
        <taxon>Pseudomonadota</taxon>
        <taxon>Gammaproteobacteria</taxon>
        <taxon>Pseudomonadales</taxon>
        <taxon>Pseudomonadaceae</taxon>
        <taxon>Pseudomonas</taxon>
    </lineage>
</organism>
<dbReference type="EMBL" id="CABVHY010000042">
    <property type="protein sequence ID" value="VVO41366.1"/>
    <property type="molecule type" value="Genomic_DNA"/>
</dbReference>
<sequence>MSRIFRAIVNGTRQPRILYIDDSVFIPIHFSKTAPVVPAAQRCEASEPRAIPWPA</sequence>
<evidence type="ECO:0000313" key="1">
    <source>
        <dbReference type="EMBL" id="VVO41366.1"/>
    </source>
</evidence>
<accession>A0A5E7FPW3</accession>
<dbReference type="RefSeq" id="WP_191636293.1">
    <property type="nucleotide sequence ID" value="NZ_CABVHY010000042.1"/>
</dbReference>